<accession>A0AAD6C9C6</accession>
<dbReference type="Pfam" id="PF12511">
    <property type="entry name" value="DUF3716"/>
    <property type="match status" value="1"/>
</dbReference>
<dbReference type="RefSeq" id="XP_056768102.1">
    <property type="nucleotide sequence ID" value="XM_056907375.1"/>
</dbReference>
<dbReference type="InterPro" id="IPR022190">
    <property type="entry name" value="DUF3716"/>
</dbReference>
<dbReference type="Proteomes" id="UP001213681">
    <property type="component" value="Unassembled WGS sequence"/>
</dbReference>
<sequence>MDPAAPPEPQAESKTAPPSTNIEDLDLPADVLADIKAILTGSPARDPDPESEPQETPPGKRVRLLRETQWSMNLPPWPDMMLLTPVREPVNKRIIIIKEALNLKSFLDSRPRKRNAMLAQAVGVKVTPECTQCEKGKGQFVGCVVIPDMFEGACANCVWEKSRSQYGQCSFRKWMLIRYSVEGVFGVDFDTGVRDSC</sequence>
<protein>
    <submittedName>
        <fullName evidence="2">Uncharacterized protein</fullName>
    </submittedName>
</protein>
<feature type="compositionally biased region" description="Polar residues" evidence="1">
    <location>
        <begin position="12"/>
        <end position="22"/>
    </location>
</feature>
<organism evidence="2 3">
    <name type="scientific">Penicillium daleae</name>
    <dbReference type="NCBI Taxonomy" id="63821"/>
    <lineage>
        <taxon>Eukaryota</taxon>
        <taxon>Fungi</taxon>
        <taxon>Dikarya</taxon>
        <taxon>Ascomycota</taxon>
        <taxon>Pezizomycotina</taxon>
        <taxon>Eurotiomycetes</taxon>
        <taxon>Eurotiomycetidae</taxon>
        <taxon>Eurotiales</taxon>
        <taxon>Aspergillaceae</taxon>
        <taxon>Penicillium</taxon>
    </lineage>
</organism>
<dbReference type="AlphaFoldDB" id="A0AAD6C9C6"/>
<dbReference type="EMBL" id="JAPVEA010000004">
    <property type="protein sequence ID" value="KAJ5455729.1"/>
    <property type="molecule type" value="Genomic_DNA"/>
</dbReference>
<evidence type="ECO:0000313" key="2">
    <source>
        <dbReference type="EMBL" id="KAJ5455729.1"/>
    </source>
</evidence>
<evidence type="ECO:0000313" key="3">
    <source>
        <dbReference type="Proteomes" id="UP001213681"/>
    </source>
</evidence>
<feature type="region of interest" description="Disordered" evidence="1">
    <location>
        <begin position="1"/>
        <end position="25"/>
    </location>
</feature>
<dbReference type="GeneID" id="81597618"/>
<reference evidence="2" key="2">
    <citation type="journal article" date="2023" name="IMA Fungus">
        <title>Comparative genomic study of the Penicillium genus elucidates a diverse pangenome and 15 lateral gene transfer events.</title>
        <authorList>
            <person name="Petersen C."/>
            <person name="Sorensen T."/>
            <person name="Nielsen M.R."/>
            <person name="Sondergaard T.E."/>
            <person name="Sorensen J.L."/>
            <person name="Fitzpatrick D.A."/>
            <person name="Frisvad J.C."/>
            <person name="Nielsen K.L."/>
        </authorList>
    </citation>
    <scope>NUCLEOTIDE SEQUENCE</scope>
    <source>
        <strain evidence="2">IBT 16125</strain>
    </source>
</reference>
<name>A0AAD6C9C6_9EURO</name>
<proteinExistence type="predicted"/>
<evidence type="ECO:0000256" key="1">
    <source>
        <dbReference type="SAM" id="MobiDB-lite"/>
    </source>
</evidence>
<gene>
    <name evidence="2" type="ORF">N7458_003993</name>
</gene>
<comment type="caution">
    <text evidence="2">The sequence shown here is derived from an EMBL/GenBank/DDBJ whole genome shotgun (WGS) entry which is preliminary data.</text>
</comment>
<feature type="region of interest" description="Disordered" evidence="1">
    <location>
        <begin position="37"/>
        <end position="62"/>
    </location>
</feature>
<keyword evidence="3" id="KW-1185">Reference proteome</keyword>
<reference evidence="2" key="1">
    <citation type="submission" date="2022-12" db="EMBL/GenBank/DDBJ databases">
        <authorList>
            <person name="Petersen C."/>
        </authorList>
    </citation>
    <scope>NUCLEOTIDE SEQUENCE</scope>
    <source>
        <strain evidence="2">IBT 16125</strain>
    </source>
</reference>